<dbReference type="GO" id="GO:0009254">
    <property type="term" value="P:peptidoglycan turnover"/>
    <property type="evidence" value="ECO:0007669"/>
    <property type="project" value="TreeGrafter"/>
</dbReference>
<keyword evidence="3" id="KW-0378">Hydrolase</keyword>
<dbReference type="SUPFAM" id="SSF55846">
    <property type="entry name" value="N-acetylmuramoyl-L-alanine amidase-like"/>
    <property type="match status" value="1"/>
</dbReference>
<evidence type="ECO:0000256" key="4">
    <source>
        <dbReference type="ARBA" id="ARBA00023316"/>
    </source>
</evidence>
<evidence type="ECO:0000256" key="2">
    <source>
        <dbReference type="ARBA" id="ARBA00011901"/>
    </source>
</evidence>
<feature type="domain" description="N-acetylmuramoyl-L-alanine amidase" evidence="5">
    <location>
        <begin position="66"/>
        <end position="225"/>
    </location>
</feature>
<evidence type="ECO:0000259" key="5">
    <source>
        <dbReference type="SMART" id="SM00644"/>
    </source>
</evidence>
<dbReference type="GO" id="GO:0008745">
    <property type="term" value="F:N-acetylmuramoyl-L-alanine amidase activity"/>
    <property type="evidence" value="ECO:0007669"/>
    <property type="project" value="UniProtKB-EC"/>
</dbReference>
<sequence>MAKYFDEKKWIKTLKKLDWYLELIDDFKKIMAQREKVDEKTSFEIKKELYSFFENRLATNNVALGLTGPDWDKERKPIDTIVIHHSKNQPGLALTTLNAVHLLKLYASYYANSTYEGEEYIKGQPIYSGHFKDNKQVFYGYHWFVRMDGKIERLLEDKNIGWHAGNWEVNCRSIGICLDNDFTDSSPSDLVISSIVKIIKENYPQIKKEGILGHREVSPKTTCPGNTFLTDWKQKIIQLI</sequence>
<dbReference type="GO" id="GO:0071555">
    <property type="term" value="P:cell wall organization"/>
    <property type="evidence" value="ECO:0007669"/>
    <property type="project" value="UniProtKB-KW"/>
</dbReference>
<dbReference type="EMBL" id="PFDX01000026">
    <property type="protein sequence ID" value="PJE57424.1"/>
    <property type="molecule type" value="Genomic_DNA"/>
</dbReference>
<evidence type="ECO:0000256" key="3">
    <source>
        <dbReference type="ARBA" id="ARBA00022801"/>
    </source>
</evidence>
<dbReference type="InterPro" id="IPR002502">
    <property type="entry name" value="Amidase_domain"/>
</dbReference>
<proteinExistence type="predicted"/>
<gene>
    <name evidence="6" type="ORF">COU82_02125</name>
</gene>
<dbReference type="PANTHER" id="PTHR30417">
    <property type="entry name" value="N-ACETYLMURAMOYL-L-ALANINE AMIDASE AMID"/>
    <property type="match status" value="1"/>
</dbReference>
<evidence type="ECO:0000313" key="6">
    <source>
        <dbReference type="EMBL" id="PJE57424.1"/>
    </source>
</evidence>
<organism evidence="6 7">
    <name type="scientific">Candidatus Portnoybacteria bacterium CG10_big_fil_rev_8_21_14_0_10_38_18</name>
    <dbReference type="NCBI Taxonomy" id="1974813"/>
    <lineage>
        <taxon>Bacteria</taxon>
        <taxon>Candidatus Portnoyibacteriota</taxon>
    </lineage>
</organism>
<dbReference type="InterPro" id="IPR036505">
    <property type="entry name" value="Amidase/PGRP_sf"/>
</dbReference>
<dbReference type="EC" id="3.5.1.28" evidence="2"/>
<evidence type="ECO:0000313" key="7">
    <source>
        <dbReference type="Proteomes" id="UP000231648"/>
    </source>
</evidence>
<name>A0A2M8KC02_9BACT</name>
<protein>
    <recommendedName>
        <fullName evidence="2">N-acetylmuramoyl-L-alanine amidase</fullName>
        <ecNumber evidence="2">3.5.1.28</ecNumber>
    </recommendedName>
</protein>
<dbReference type="Gene3D" id="3.40.80.10">
    <property type="entry name" value="Peptidoglycan recognition protein-like"/>
    <property type="match status" value="1"/>
</dbReference>
<comment type="caution">
    <text evidence="6">The sequence shown here is derived from an EMBL/GenBank/DDBJ whole genome shotgun (WGS) entry which is preliminary data.</text>
</comment>
<reference evidence="7" key="1">
    <citation type="submission" date="2017-09" db="EMBL/GenBank/DDBJ databases">
        <title>Depth-based differentiation of microbial function through sediment-hosted aquifers and enrichment of novel symbionts in the deep terrestrial subsurface.</title>
        <authorList>
            <person name="Probst A.J."/>
            <person name="Ladd B."/>
            <person name="Jarett J.K."/>
            <person name="Geller-Mcgrath D.E."/>
            <person name="Sieber C.M.K."/>
            <person name="Emerson J.B."/>
            <person name="Anantharaman K."/>
            <person name="Thomas B.C."/>
            <person name="Malmstrom R."/>
            <person name="Stieglmeier M."/>
            <person name="Klingl A."/>
            <person name="Woyke T."/>
            <person name="Ryan C.M."/>
            <person name="Banfield J.F."/>
        </authorList>
    </citation>
    <scope>NUCLEOTIDE SEQUENCE [LARGE SCALE GENOMIC DNA]</scope>
</reference>
<dbReference type="Pfam" id="PF01510">
    <property type="entry name" value="Amidase_2"/>
    <property type="match status" value="1"/>
</dbReference>
<keyword evidence="4" id="KW-0961">Cell wall biogenesis/degradation</keyword>
<dbReference type="GO" id="GO:0009253">
    <property type="term" value="P:peptidoglycan catabolic process"/>
    <property type="evidence" value="ECO:0007669"/>
    <property type="project" value="InterPro"/>
</dbReference>
<dbReference type="PANTHER" id="PTHR30417:SF1">
    <property type="entry name" value="N-ACETYLMURAMOYL-L-ALANINE AMIDASE AMID"/>
    <property type="match status" value="1"/>
</dbReference>
<accession>A0A2M8KC02</accession>
<dbReference type="Proteomes" id="UP000231648">
    <property type="component" value="Unassembled WGS sequence"/>
</dbReference>
<dbReference type="InterPro" id="IPR051206">
    <property type="entry name" value="NAMLAA_amidase_2"/>
</dbReference>
<dbReference type="SMART" id="SM00644">
    <property type="entry name" value="Ami_2"/>
    <property type="match status" value="1"/>
</dbReference>
<evidence type="ECO:0000256" key="1">
    <source>
        <dbReference type="ARBA" id="ARBA00001561"/>
    </source>
</evidence>
<comment type="catalytic activity">
    <reaction evidence="1">
        <text>Hydrolyzes the link between N-acetylmuramoyl residues and L-amino acid residues in certain cell-wall glycopeptides.</text>
        <dbReference type="EC" id="3.5.1.28"/>
    </reaction>
</comment>
<dbReference type="CDD" id="cd06583">
    <property type="entry name" value="PGRP"/>
    <property type="match status" value="1"/>
</dbReference>
<dbReference type="AlphaFoldDB" id="A0A2M8KC02"/>